<evidence type="ECO:0000256" key="2">
    <source>
        <dbReference type="ARBA" id="ARBA00017475"/>
    </source>
</evidence>
<feature type="compositionally biased region" description="Acidic residues" evidence="3">
    <location>
        <begin position="255"/>
        <end position="269"/>
    </location>
</feature>
<dbReference type="AlphaFoldDB" id="A0ABD2WW79"/>
<dbReference type="EMBL" id="JBJJXI010000066">
    <property type="protein sequence ID" value="KAL3397328.1"/>
    <property type="molecule type" value="Genomic_DNA"/>
</dbReference>
<feature type="region of interest" description="Disordered" evidence="3">
    <location>
        <begin position="205"/>
        <end position="228"/>
    </location>
</feature>
<sequence length="269" mass="30572">MEVDMENEHMFEEVVESSENEGLNSAESEGKEHDEESDNSEGSEVNDNDKSLANPGWADAMKKVLKTNKPKKKKTIVLSKAKKINEVKVQPKKDVSFEIEGGDEKVKVETSKDIKTETNLKDIQNKAKKKVLGIRKKPSALDRNREKRLQRMATNGVVQLFNAVRKQQKEIEDKLEEAGPREGKRDKALKEISRKKFLDVLMGAKNNESKNENTTEDIQEIKEENNEGDKKCWSVLEDDFGMKANLKDWDKNVSDESDSSAPEEDVDCD</sequence>
<evidence type="ECO:0000256" key="1">
    <source>
        <dbReference type="ARBA" id="ARBA00007462"/>
    </source>
</evidence>
<feature type="compositionally biased region" description="Acidic residues" evidence="3">
    <location>
        <begin position="35"/>
        <end position="46"/>
    </location>
</feature>
<dbReference type="Pfam" id="PF07890">
    <property type="entry name" value="Rrp15p"/>
    <property type="match status" value="1"/>
</dbReference>
<evidence type="ECO:0000313" key="4">
    <source>
        <dbReference type="EMBL" id="KAL3397328.1"/>
    </source>
</evidence>
<evidence type="ECO:0000256" key="3">
    <source>
        <dbReference type="SAM" id="MobiDB-lite"/>
    </source>
</evidence>
<feature type="region of interest" description="Disordered" evidence="3">
    <location>
        <begin position="247"/>
        <end position="269"/>
    </location>
</feature>
<feature type="compositionally biased region" description="Basic and acidic residues" evidence="3">
    <location>
        <begin position="1"/>
        <end position="12"/>
    </location>
</feature>
<gene>
    <name evidence="4" type="ORF">TKK_008894</name>
</gene>
<feature type="compositionally biased region" description="Basic and acidic residues" evidence="3">
    <location>
        <begin position="207"/>
        <end position="228"/>
    </location>
</feature>
<name>A0ABD2WW79_9HYME</name>
<protein>
    <recommendedName>
        <fullName evidence="2">RRP15-like protein</fullName>
    </recommendedName>
</protein>
<dbReference type="PANTHER" id="PTHR13245:SF14">
    <property type="entry name" value="RRP15-LIKE PROTEIN"/>
    <property type="match status" value="1"/>
</dbReference>
<evidence type="ECO:0000313" key="5">
    <source>
        <dbReference type="Proteomes" id="UP001627154"/>
    </source>
</evidence>
<dbReference type="PANTHER" id="PTHR13245">
    <property type="entry name" value="RRP15-LIKE PROTEIN"/>
    <property type="match status" value="1"/>
</dbReference>
<comment type="caution">
    <text evidence="4">The sequence shown here is derived from an EMBL/GenBank/DDBJ whole genome shotgun (WGS) entry which is preliminary data.</text>
</comment>
<accession>A0ABD2WW79</accession>
<dbReference type="InterPro" id="IPR012459">
    <property type="entry name" value="Rrp15"/>
</dbReference>
<dbReference type="Proteomes" id="UP001627154">
    <property type="component" value="Unassembled WGS sequence"/>
</dbReference>
<organism evidence="4 5">
    <name type="scientific">Trichogramma kaykai</name>
    <dbReference type="NCBI Taxonomy" id="54128"/>
    <lineage>
        <taxon>Eukaryota</taxon>
        <taxon>Metazoa</taxon>
        <taxon>Ecdysozoa</taxon>
        <taxon>Arthropoda</taxon>
        <taxon>Hexapoda</taxon>
        <taxon>Insecta</taxon>
        <taxon>Pterygota</taxon>
        <taxon>Neoptera</taxon>
        <taxon>Endopterygota</taxon>
        <taxon>Hymenoptera</taxon>
        <taxon>Apocrita</taxon>
        <taxon>Proctotrupomorpha</taxon>
        <taxon>Chalcidoidea</taxon>
        <taxon>Trichogrammatidae</taxon>
        <taxon>Trichogramma</taxon>
    </lineage>
</organism>
<reference evidence="4 5" key="1">
    <citation type="journal article" date="2024" name="bioRxiv">
        <title>A reference genome for Trichogramma kaykai: A tiny desert-dwelling parasitoid wasp with competing sex-ratio distorters.</title>
        <authorList>
            <person name="Culotta J."/>
            <person name="Lindsey A.R."/>
        </authorList>
    </citation>
    <scope>NUCLEOTIDE SEQUENCE [LARGE SCALE GENOMIC DNA]</scope>
    <source>
        <strain evidence="4 5">KSX58</strain>
    </source>
</reference>
<keyword evidence="5" id="KW-1185">Reference proteome</keyword>
<comment type="similarity">
    <text evidence="1">Belongs to the RRP15 family.</text>
</comment>
<proteinExistence type="inferred from homology"/>
<feature type="region of interest" description="Disordered" evidence="3">
    <location>
        <begin position="1"/>
        <end position="70"/>
    </location>
</feature>